<reference evidence="3 4" key="1">
    <citation type="submission" date="2024-09" db="EMBL/GenBank/DDBJ databases">
        <title>Draft genome sequence of multifaceted antimicrobials producing Streptomyces sp. strain FH1.</title>
        <authorList>
            <person name="Hassan F."/>
            <person name="Ali H."/>
            <person name="Hassan N."/>
            <person name="Nawaz A."/>
        </authorList>
    </citation>
    <scope>NUCLEOTIDE SEQUENCE [LARGE SCALE GENOMIC DNA]</scope>
    <source>
        <strain evidence="3 4">FH1</strain>
    </source>
</reference>
<dbReference type="PROSITE" id="PS50104">
    <property type="entry name" value="TIR"/>
    <property type="match status" value="1"/>
</dbReference>
<dbReference type="SMART" id="SM00255">
    <property type="entry name" value="TIR"/>
    <property type="match status" value="1"/>
</dbReference>
<keyword evidence="1" id="KW-0812">Transmembrane</keyword>
<name>A0ABV4ZHI3_9ACTN</name>
<dbReference type="InterPro" id="IPR000157">
    <property type="entry name" value="TIR_dom"/>
</dbReference>
<organism evidence="3 4">
    <name type="scientific">Streptomyces carpaticus</name>
    <dbReference type="NCBI Taxonomy" id="285558"/>
    <lineage>
        <taxon>Bacteria</taxon>
        <taxon>Bacillati</taxon>
        <taxon>Actinomycetota</taxon>
        <taxon>Actinomycetes</taxon>
        <taxon>Kitasatosporales</taxon>
        <taxon>Streptomycetaceae</taxon>
        <taxon>Streptomyces</taxon>
    </lineage>
</organism>
<dbReference type="Proteomes" id="UP001577267">
    <property type="component" value="Unassembled WGS sequence"/>
</dbReference>
<dbReference type="RefSeq" id="WP_375061274.1">
    <property type="nucleotide sequence ID" value="NZ_JBHGBT010000001.1"/>
</dbReference>
<protein>
    <submittedName>
        <fullName evidence="3">Toll/interleukin-1 receptor domain-containing protein</fullName>
    </submittedName>
</protein>
<keyword evidence="3" id="KW-0675">Receptor</keyword>
<feature type="transmembrane region" description="Helical" evidence="1">
    <location>
        <begin position="6"/>
        <end position="23"/>
    </location>
</feature>
<dbReference type="Gene3D" id="3.40.50.10140">
    <property type="entry name" value="Toll/interleukin-1 receptor homology (TIR) domain"/>
    <property type="match status" value="1"/>
</dbReference>
<keyword evidence="1" id="KW-0472">Membrane</keyword>
<dbReference type="InterPro" id="IPR035897">
    <property type="entry name" value="Toll_tir_struct_dom_sf"/>
</dbReference>
<evidence type="ECO:0000256" key="1">
    <source>
        <dbReference type="SAM" id="Phobius"/>
    </source>
</evidence>
<dbReference type="EMBL" id="JBHGBT010000001">
    <property type="protein sequence ID" value="MFB4193240.1"/>
    <property type="molecule type" value="Genomic_DNA"/>
</dbReference>
<keyword evidence="1" id="KW-1133">Transmembrane helix</keyword>
<evidence type="ECO:0000259" key="2">
    <source>
        <dbReference type="PROSITE" id="PS50104"/>
    </source>
</evidence>
<gene>
    <name evidence="3" type="ORF">ACE11A_02550</name>
</gene>
<evidence type="ECO:0000313" key="4">
    <source>
        <dbReference type="Proteomes" id="UP001577267"/>
    </source>
</evidence>
<keyword evidence="4" id="KW-1185">Reference proteome</keyword>
<proteinExistence type="predicted"/>
<comment type="caution">
    <text evidence="3">The sequence shown here is derived from an EMBL/GenBank/DDBJ whole genome shotgun (WGS) entry which is preliminary data.</text>
</comment>
<accession>A0ABV4ZHI3</accession>
<dbReference type="SUPFAM" id="SSF52200">
    <property type="entry name" value="Toll/Interleukin receptor TIR domain"/>
    <property type="match status" value="1"/>
</dbReference>
<feature type="domain" description="TIR" evidence="2">
    <location>
        <begin position="49"/>
        <end position="179"/>
    </location>
</feature>
<dbReference type="Pfam" id="PF13676">
    <property type="entry name" value="TIR_2"/>
    <property type="match status" value="1"/>
</dbReference>
<evidence type="ECO:0000313" key="3">
    <source>
        <dbReference type="EMBL" id="MFB4193240.1"/>
    </source>
</evidence>
<sequence length="185" mass="20547">MGIEEWGLAVAVVSAVVAVLHFGRDVRPRMFRRMRPSPAPTRHPPDPAETYDVFISYAEVDHELAELLASRLQAEGLRVFLARWIGPGLVENLEKEGALLTSANGLLLFSGATMNDSGIRDEYAALLQRVHSGGRRFIPVLVEDVQLPPFARIRRPVDLRDPDTAQFDERLAALVRAVRPRGDTS</sequence>